<dbReference type="Pfam" id="PF15915">
    <property type="entry name" value="BAT"/>
    <property type="match status" value="1"/>
</dbReference>
<dbReference type="PROSITE" id="PS50112">
    <property type="entry name" value="PAS"/>
    <property type="match status" value="1"/>
</dbReference>
<feature type="coiled-coil region" evidence="3">
    <location>
        <begin position="497"/>
        <end position="530"/>
    </location>
</feature>
<dbReference type="Gene3D" id="1.10.10.10">
    <property type="entry name" value="Winged helix-like DNA-binding domain superfamily/Winged helix DNA-binding domain"/>
    <property type="match status" value="1"/>
</dbReference>
<evidence type="ECO:0000256" key="4">
    <source>
        <dbReference type="SAM" id="MobiDB-lite"/>
    </source>
</evidence>
<dbReference type="GO" id="GO:0006355">
    <property type="term" value="P:regulation of DNA-templated transcription"/>
    <property type="evidence" value="ECO:0007669"/>
    <property type="project" value="InterPro"/>
</dbReference>
<dbReference type="Pfam" id="PF04967">
    <property type="entry name" value="HTH_10"/>
    <property type="match status" value="1"/>
</dbReference>
<name>A0A1I2U9S4_9EURY</name>
<dbReference type="InterPro" id="IPR013656">
    <property type="entry name" value="PAS_4"/>
</dbReference>
<dbReference type="InterPro" id="IPR035965">
    <property type="entry name" value="PAS-like_dom_sf"/>
</dbReference>
<organism evidence="7 8">
    <name type="scientific">Halopelagius inordinatus</name>
    <dbReference type="NCBI Taxonomy" id="553467"/>
    <lineage>
        <taxon>Archaea</taxon>
        <taxon>Methanobacteriati</taxon>
        <taxon>Methanobacteriota</taxon>
        <taxon>Stenosarchaea group</taxon>
        <taxon>Halobacteria</taxon>
        <taxon>Halobacteriales</taxon>
        <taxon>Haloferacaceae</taxon>
    </lineage>
</organism>
<dbReference type="SMART" id="SM00086">
    <property type="entry name" value="PAC"/>
    <property type="match status" value="1"/>
</dbReference>
<dbReference type="InterPro" id="IPR000700">
    <property type="entry name" value="PAS-assoc_C"/>
</dbReference>
<feature type="domain" description="PAS" evidence="5">
    <location>
        <begin position="235"/>
        <end position="305"/>
    </location>
</feature>
<protein>
    <submittedName>
        <fullName evidence="7">PAS domain S-box-containing protein</fullName>
    </submittedName>
</protein>
<dbReference type="InterPro" id="IPR031803">
    <property type="entry name" value="BAT_GAF/HTH-assoc"/>
</dbReference>
<gene>
    <name evidence="7" type="ORF">SAMN04488063_2757</name>
</gene>
<evidence type="ECO:0000256" key="1">
    <source>
        <dbReference type="ARBA" id="ARBA00023015"/>
    </source>
</evidence>
<dbReference type="Pfam" id="PF13185">
    <property type="entry name" value="GAF_2"/>
    <property type="match status" value="1"/>
</dbReference>
<evidence type="ECO:0000313" key="8">
    <source>
        <dbReference type="Proteomes" id="UP000198876"/>
    </source>
</evidence>
<keyword evidence="8" id="KW-1185">Reference proteome</keyword>
<dbReference type="InterPro" id="IPR001610">
    <property type="entry name" value="PAC"/>
</dbReference>
<dbReference type="CDD" id="cd00130">
    <property type="entry name" value="PAS"/>
    <property type="match status" value="1"/>
</dbReference>
<dbReference type="InterPro" id="IPR013767">
    <property type="entry name" value="PAS_fold"/>
</dbReference>
<dbReference type="SMART" id="SM00091">
    <property type="entry name" value="PAS"/>
    <property type="match status" value="2"/>
</dbReference>
<dbReference type="AlphaFoldDB" id="A0A1I2U9S4"/>
<dbReference type="PROSITE" id="PS50113">
    <property type="entry name" value="PAC"/>
    <property type="match status" value="1"/>
</dbReference>
<feature type="region of interest" description="Disordered" evidence="4">
    <location>
        <begin position="32"/>
        <end position="53"/>
    </location>
</feature>
<dbReference type="InterPro" id="IPR007050">
    <property type="entry name" value="HTH_bacterioopsin"/>
</dbReference>
<dbReference type="InterPro" id="IPR000014">
    <property type="entry name" value="PAS"/>
</dbReference>
<dbReference type="SUPFAM" id="SSF55781">
    <property type="entry name" value="GAF domain-like"/>
    <property type="match status" value="2"/>
</dbReference>
<dbReference type="SUPFAM" id="SSF55785">
    <property type="entry name" value="PYP-like sensor domain (PAS domain)"/>
    <property type="match status" value="2"/>
</dbReference>
<proteinExistence type="predicted"/>
<reference evidence="8" key="1">
    <citation type="submission" date="2016-10" db="EMBL/GenBank/DDBJ databases">
        <authorList>
            <person name="Varghese N."/>
            <person name="Submissions S."/>
        </authorList>
    </citation>
    <scope>NUCLEOTIDE SEQUENCE [LARGE SCALE GENOMIC DNA]</scope>
    <source>
        <strain evidence="8">CGMCC 1.7739</strain>
    </source>
</reference>
<dbReference type="OrthoDB" id="165911at2157"/>
<dbReference type="InterPro" id="IPR036388">
    <property type="entry name" value="WH-like_DNA-bd_sf"/>
</dbReference>
<evidence type="ECO:0000259" key="6">
    <source>
        <dbReference type="PROSITE" id="PS50113"/>
    </source>
</evidence>
<dbReference type="EMBL" id="FOOQ01000003">
    <property type="protein sequence ID" value="SFG71546.1"/>
    <property type="molecule type" value="Genomic_DNA"/>
</dbReference>
<dbReference type="Gene3D" id="3.30.450.40">
    <property type="match status" value="2"/>
</dbReference>
<sequence>MSTGSATQSSEIRVSLVGDDSHAETVRVLLRNDASLDVQPPGSESEPGQTDETDCLVCTSADSAEAVCGRDETTPVVVALADPDREQTARAYRAGATSVVESSDRLPRQVAWVAGGRGVVADALDTSDAVDTASAFGDAVCVLDHRWRVRRSTAAFDDLFDVPRPAADGLSLWTVHSDPSPVERHCWEAVLTGTSQEFETGVGEGRRATVSVVPFDDGVALRYRDVTEAVETRESLDQYQRILETIDDGIYTLDDNFCITDVNEAVVEMTGYSREELVGSFATMLADESIIAEADTVIQDILTGGQDDGRLDVELRTADGNLIPVETRFSALQFADGTHGSVGVIRDISDRKRYERTLHALNSSAHELFAADTKHGVGDIVFDTATEILELDSVVVYLYDEGAGRLDPVACGGPVDLPTIGPGDGALWNCFVDGTSVSLDVSDPANCEWDALESADDTDEASGGSVAVPLGEHGLLATVSSPDGMTRGQATLTNLLAANAEAALDRVSRSVELERRKEELSRRNEELTSLNRFNELLREVNRVLVEADTREAIEQAVCEQLVDGPSIAFAWIGALDRGEETMVPRAWAGSERGYLDCLSADPEEFSTEPSLVAAREGETTVVDNVGRHIQRHGWRRDALTREFASVASIPLTYHEFGYGVLTVYATEPDAFDEQTRLMFEELGVTTANAINGADAKESLHTESIIELDVSVTSPNSPLHRISQSVGGEIRLEGSVRQSSGAMLVYMTIVDAEMDADALASLTAVEDVRVIAERDEETLVEAQLSADTLPSRLADLGAAVKRLTSSEQSLDVSVELPPQSDVREFVETLQESYPGTELSAKRTSEKSAETSQSFRANVRDNLTSRQFEVLRTAYFSGYFQWPRDRTASELADSLGVSQPTFSRHLRVAEQKLLDDLLGE</sequence>
<keyword evidence="1" id="KW-0805">Transcription regulation</keyword>
<dbReference type="Pfam" id="PF00989">
    <property type="entry name" value="PAS"/>
    <property type="match status" value="1"/>
</dbReference>
<dbReference type="PANTHER" id="PTHR34236">
    <property type="entry name" value="DIMETHYL SULFOXIDE REDUCTASE TRANSCRIPTIONAL ACTIVATOR"/>
    <property type="match status" value="1"/>
</dbReference>
<dbReference type="CDD" id="cd00090">
    <property type="entry name" value="HTH_ARSR"/>
    <property type="match status" value="1"/>
</dbReference>
<evidence type="ECO:0000256" key="3">
    <source>
        <dbReference type="SAM" id="Coils"/>
    </source>
</evidence>
<dbReference type="RefSeq" id="WP_092893149.1">
    <property type="nucleotide sequence ID" value="NZ_FOOQ01000003.1"/>
</dbReference>
<dbReference type="PANTHER" id="PTHR34236:SF1">
    <property type="entry name" value="DIMETHYL SULFOXIDE REDUCTASE TRANSCRIPTIONAL ACTIVATOR"/>
    <property type="match status" value="1"/>
</dbReference>
<dbReference type="InterPro" id="IPR011991">
    <property type="entry name" value="ArsR-like_HTH"/>
</dbReference>
<dbReference type="Pfam" id="PF08448">
    <property type="entry name" value="PAS_4"/>
    <property type="match status" value="1"/>
</dbReference>
<accession>A0A1I2U9S4</accession>
<dbReference type="NCBIfam" id="TIGR00229">
    <property type="entry name" value="sensory_box"/>
    <property type="match status" value="1"/>
</dbReference>
<keyword evidence="3" id="KW-0175">Coiled coil</keyword>
<dbReference type="STRING" id="553467.SAMN04488063_2757"/>
<feature type="domain" description="PAC" evidence="6">
    <location>
        <begin position="309"/>
        <end position="360"/>
    </location>
</feature>
<dbReference type="InterPro" id="IPR003018">
    <property type="entry name" value="GAF"/>
</dbReference>
<evidence type="ECO:0000313" key="7">
    <source>
        <dbReference type="EMBL" id="SFG71546.1"/>
    </source>
</evidence>
<dbReference type="Proteomes" id="UP000198876">
    <property type="component" value="Unassembled WGS sequence"/>
</dbReference>
<dbReference type="Gene3D" id="3.30.450.20">
    <property type="entry name" value="PAS domain"/>
    <property type="match status" value="2"/>
</dbReference>
<keyword evidence="2" id="KW-0804">Transcription</keyword>
<evidence type="ECO:0000256" key="2">
    <source>
        <dbReference type="ARBA" id="ARBA00023163"/>
    </source>
</evidence>
<evidence type="ECO:0000259" key="5">
    <source>
        <dbReference type="PROSITE" id="PS50112"/>
    </source>
</evidence>
<dbReference type="InterPro" id="IPR029016">
    <property type="entry name" value="GAF-like_dom_sf"/>
</dbReference>